<accession>A0A9X4XB46</accession>
<keyword evidence="2" id="KW-0732">Signal</keyword>
<reference evidence="4 5" key="1">
    <citation type="journal article" date="2019" name="Nat. Med.">
        <title>A library of human gut bacterial isolates paired with longitudinal multiomics data enables mechanistic microbiome research.</title>
        <authorList>
            <person name="Poyet M."/>
            <person name="Groussin M."/>
            <person name="Gibbons S.M."/>
            <person name="Avila-Pacheco J."/>
            <person name="Jiang X."/>
            <person name="Kearney S.M."/>
            <person name="Perrotta A.R."/>
            <person name="Berdy B."/>
            <person name="Zhao S."/>
            <person name="Lieberman T.D."/>
            <person name="Swanson P.K."/>
            <person name="Smith M."/>
            <person name="Roesemann S."/>
            <person name="Alexander J.E."/>
            <person name="Rich S.A."/>
            <person name="Livny J."/>
            <person name="Vlamakis H."/>
            <person name="Clish C."/>
            <person name="Bullock K."/>
            <person name="Deik A."/>
            <person name="Scott J."/>
            <person name="Pierce K.A."/>
            <person name="Xavier R.J."/>
            <person name="Alm E.J."/>
        </authorList>
    </citation>
    <scope>NUCLEOTIDE SEQUENCE [LARGE SCALE GENOMIC DNA]</scope>
    <source>
        <strain evidence="4 5">BIOML-A198</strain>
    </source>
</reference>
<dbReference type="Proteomes" id="UP000487649">
    <property type="component" value="Unassembled WGS sequence"/>
</dbReference>
<evidence type="ECO:0000313" key="4">
    <source>
        <dbReference type="EMBL" id="MTK20119.1"/>
    </source>
</evidence>
<feature type="transmembrane region" description="Helical" evidence="1">
    <location>
        <begin position="130"/>
        <end position="151"/>
    </location>
</feature>
<comment type="caution">
    <text evidence="4">The sequence shown here is derived from an EMBL/GenBank/DDBJ whole genome shotgun (WGS) entry which is preliminary data.</text>
</comment>
<feature type="domain" description="VanZ-like" evidence="3">
    <location>
        <begin position="7"/>
        <end position="149"/>
    </location>
</feature>
<evidence type="ECO:0000256" key="2">
    <source>
        <dbReference type="SAM" id="SignalP"/>
    </source>
</evidence>
<evidence type="ECO:0000256" key="1">
    <source>
        <dbReference type="SAM" id="Phobius"/>
    </source>
</evidence>
<keyword evidence="1" id="KW-0812">Transmembrane</keyword>
<dbReference type="EMBL" id="WMQE01000002">
    <property type="protein sequence ID" value="MTK20119.1"/>
    <property type="molecule type" value="Genomic_DNA"/>
</dbReference>
<evidence type="ECO:0000259" key="3">
    <source>
        <dbReference type="Pfam" id="PF04892"/>
    </source>
</evidence>
<keyword evidence="1" id="KW-1133">Transmembrane helix</keyword>
<feature type="transmembrane region" description="Helical" evidence="1">
    <location>
        <begin position="74"/>
        <end position="92"/>
    </location>
</feature>
<dbReference type="GeneID" id="60058674"/>
<feature type="chain" id="PRO_5040790318" evidence="2">
    <location>
        <begin position="23"/>
        <end position="160"/>
    </location>
</feature>
<name>A0A9X4XB46_9FIRM</name>
<organism evidence="4 5">
    <name type="scientific">Turicibacter sanguinis</name>
    <dbReference type="NCBI Taxonomy" id="154288"/>
    <lineage>
        <taxon>Bacteria</taxon>
        <taxon>Bacillati</taxon>
        <taxon>Bacillota</taxon>
        <taxon>Erysipelotrichia</taxon>
        <taxon>Erysipelotrichales</taxon>
        <taxon>Turicibacteraceae</taxon>
        <taxon>Turicibacter</taxon>
    </lineage>
</organism>
<keyword evidence="1" id="KW-0472">Membrane</keyword>
<dbReference type="Pfam" id="PF04892">
    <property type="entry name" value="VanZ"/>
    <property type="match status" value="1"/>
</dbReference>
<feature type="signal peptide" evidence="2">
    <location>
        <begin position="1"/>
        <end position="22"/>
    </location>
</feature>
<gene>
    <name evidence="4" type="ORF">GMA92_01545</name>
</gene>
<dbReference type="AlphaFoldDB" id="A0A9X4XB46"/>
<sequence length="160" mass="18578">MRRKLAVIVCLLWMAFIFYQSSQTSQQSNELSHEIVNYIGSQQKEETKVETPESMVIQESKWSFEQVNVFIRKSAHAFEFFILAILLAWVLIEYHISGWKVTVMTLLAVLLYAISDEFHQLFVEGRSARIFDVTVDFVGGVIGISFVQLILKIRQIKSRR</sequence>
<proteinExistence type="predicted"/>
<feature type="transmembrane region" description="Helical" evidence="1">
    <location>
        <begin position="99"/>
        <end position="115"/>
    </location>
</feature>
<dbReference type="InterPro" id="IPR016747">
    <property type="entry name" value="Phosphotransbutyrylase"/>
</dbReference>
<dbReference type="NCBIfam" id="NF037970">
    <property type="entry name" value="vanZ_1"/>
    <property type="match status" value="1"/>
</dbReference>
<dbReference type="InterPro" id="IPR006976">
    <property type="entry name" value="VanZ-like"/>
</dbReference>
<dbReference type="PIRSF" id="PIRSF019083">
    <property type="entry name" value="UCP019083_VanZ"/>
    <property type="match status" value="1"/>
</dbReference>
<evidence type="ECO:0000313" key="5">
    <source>
        <dbReference type="Proteomes" id="UP000487649"/>
    </source>
</evidence>
<dbReference type="OrthoDB" id="291892at2"/>
<dbReference type="RefSeq" id="WP_006784818.1">
    <property type="nucleotide sequence ID" value="NZ_CABJBH010000009.1"/>
</dbReference>
<protein>
    <submittedName>
        <fullName evidence="4">Teicoplanin resistance protein VanZ</fullName>
    </submittedName>
</protein>